<organism evidence="2 3">
    <name type="scientific">Citricoccus nitrophenolicus</name>
    <dbReference type="NCBI Taxonomy" id="863575"/>
    <lineage>
        <taxon>Bacteria</taxon>
        <taxon>Bacillati</taxon>
        <taxon>Actinomycetota</taxon>
        <taxon>Actinomycetes</taxon>
        <taxon>Micrococcales</taxon>
        <taxon>Micrococcaceae</taxon>
        <taxon>Citricoccus</taxon>
    </lineage>
</organism>
<dbReference type="InterPro" id="IPR007612">
    <property type="entry name" value="LOR"/>
</dbReference>
<dbReference type="Proteomes" id="UP001484097">
    <property type="component" value="Unassembled WGS sequence"/>
</dbReference>
<reference evidence="2 3" key="1">
    <citation type="submission" date="2024-05" db="EMBL/GenBank/DDBJ databases">
        <authorList>
            <person name="Yi C."/>
        </authorList>
    </citation>
    <scope>NUCLEOTIDE SEQUENCE [LARGE SCALE GENOMIC DNA]</scope>
    <source>
        <strain evidence="2 3">XS13</strain>
    </source>
</reference>
<evidence type="ECO:0000313" key="2">
    <source>
        <dbReference type="EMBL" id="MEO9246688.1"/>
    </source>
</evidence>
<name>A0ABV0IEU7_9MICC</name>
<dbReference type="RefSeq" id="WP_347918914.1">
    <property type="nucleotide sequence ID" value="NZ_JBDXMX010000001.1"/>
</dbReference>
<evidence type="ECO:0000313" key="3">
    <source>
        <dbReference type="Proteomes" id="UP001484097"/>
    </source>
</evidence>
<comment type="similarity">
    <text evidence="1">Belongs to the LOR family.</text>
</comment>
<dbReference type="InterPro" id="IPR025659">
    <property type="entry name" value="Tubby-like_C"/>
</dbReference>
<keyword evidence="3" id="KW-1185">Reference proteome</keyword>
<proteinExistence type="inferred from homology"/>
<dbReference type="Pfam" id="PF04525">
    <property type="entry name" value="LOR"/>
    <property type="match status" value="1"/>
</dbReference>
<comment type="caution">
    <text evidence="2">The sequence shown here is derived from an EMBL/GenBank/DDBJ whole genome shotgun (WGS) entry which is preliminary data.</text>
</comment>
<dbReference type="InterPro" id="IPR038595">
    <property type="entry name" value="LOR_sf"/>
</dbReference>
<accession>A0ABV0IEU7</accession>
<dbReference type="EMBL" id="JBDXMX010000001">
    <property type="protein sequence ID" value="MEO9246688.1"/>
    <property type="molecule type" value="Genomic_DNA"/>
</dbReference>
<sequence length="190" mass="20550">MSSTNALTQTDRLVMQQVTGFLSNDFALEDSEGRAVAYGHTRGSAASRFFGGNRSFEITDLSGTPLFQVHDPMTLGRDRYRVTGPGGEPLAELVQRLAFFRTSVAVSVVDGSELQLDGSLSGFSFRLMAGETSVATVDRQWAGLGKALLGRSRYGLSLDPGMPELVRYAVIGSVIALDLIRAKQNRRNSN</sequence>
<protein>
    <submittedName>
        <fullName evidence="2">LURP-one-related family protein</fullName>
    </submittedName>
</protein>
<dbReference type="Gene3D" id="2.40.160.200">
    <property type="entry name" value="LURP1-related"/>
    <property type="match status" value="1"/>
</dbReference>
<evidence type="ECO:0000256" key="1">
    <source>
        <dbReference type="ARBA" id="ARBA00005437"/>
    </source>
</evidence>
<gene>
    <name evidence="2" type="ORF">ABDK96_03240</name>
</gene>
<dbReference type="SUPFAM" id="SSF54518">
    <property type="entry name" value="Tubby C-terminal domain-like"/>
    <property type="match status" value="1"/>
</dbReference>